<proteinExistence type="predicted"/>
<protein>
    <recommendedName>
        <fullName evidence="3">Lipoprotein</fullName>
    </recommendedName>
</protein>
<evidence type="ECO:0000313" key="2">
    <source>
        <dbReference type="Proteomes" id="UP001501758"/>
    </source>
</evidence>
<organism evidence="1 2">
    <name type="scientific">Aquimarina litoralis</name>
    <dbReference type="NCBI Taxonomy" id="584605"/>
    <lineage>
        <taxon>Bacteria</taxon>
        <taxon>Pseudomonadati</taxon>
        <taxon>Bacteroidota</taxon>
        <taxon>Flavobacteriia</taxon>
        <taxon>Flavobacteriales</taxon>
        <taxon>Flavobacteriaceae</taxon>
        <taxon>Aquimarina</taxon>
    </lineage>
</organism>
<reference evidence="2" key="1">
    <citation type="journal article" date="2019" name="Int. J. Syst. Evol. Microbiol.">
        <title>The Global Catalogue of Microorganisms (GCM) 10K type strain sequencing project: providing services to taxonomists for standard genome sequencing and annotation.</title>
        <authorList>
            <consortium name="The Broad Institute Genomics Platform"/>
            <consortium name="The Broad Institute Genome Sequencing Center for Infectious Disease"/>
            <person name="Wu L."/>
            <person name="Ma J."/>
        </authorList>
    </citation>
    <scope>NUCLEOTIDE SEQUENCE [LARGE SCALE GENOMIC DNA]</scope>
    <source>
        <strain evidence="2">JCM 15974</strain>
    </source>
</reference>
<sequence>MKLFKFTQFVILLLTITLFTSNCTKDEIDSTELNSSKASSLIKKISGELKFLTKAPRSVELNELVSDDHLFVFLEKTNHRLTKDLKLDLSKPGDYFPDSVPDNLQNWKTLNPGIVKKGTKVHSVYFHYDNETYNQSLNVQDYFNCKGQYQVNGKITFNRPILGIIMRASGGKKNNSLINSDKEVGLPRVDYCEHNFRHFPGINVADGCKSDRFVLSQDRRTLTVKNNTDVHHDNYRVILLAE</sequence>
<name>A0ABP3UBC1_9FLAO</name>
<accession>A0ABP3UBC1</accession>
<dbReference type="RefSeq" id="WP_343913312.1">
    <property type="nucleotide sequence ID" value="NZ_BAAAGE010000003.1"/>
</dbReference>
<gene>
    <name evidence="1" type="ORF">GCM10009430_32400</name>
</gene>
<dbReference type="EMBL" id="BAAAGE010000003">
    <property type="protein sequence ID" value="GAA0725962.1"/>
    <property type="molecule type" value="Genomic_DNA"/>
</dbReference>
<evidence type="ECO:0008006" key="3">
    <source>
        <dbReference type="Google" id="ProtNLM"/>
    </source>
</evidence>
<evidence type="ECO:0000313" key="1">
    <source>
        <dbReference type="EMBL" id="GAA0725962.1"/>
    </source>
</evidence>
<dbReference type="Proteomes" id="UP001501758">
    <property type="component" value="Unassembled WGS sequence"/>
</dbReference>
<keyword evidence="2" id="KW-1185">Reference proteome</keyword>
<comment type="caution">
    <text evidence="1">The sequence shown here is derived from an EMBL/GenBank/DDBJ whole genome shotgun (WGS) entry which is preliminary data.</text>
</comment>